<dbReference type="GeneTree" id="ENSGT01120000272655"/>
<dbReference type="OMA" id="RIFITHI"/>
<dbReference type="Pfam" id="PF00619">
    <property type="entry name" value="CARD"/>
    <property type="match status" value="1"/>
</dbReference>
<evidence type="ECO:0000259" key="1">
    <source>
        <dbReference type="PROSITE" id="PS50209"/>
    </source>
</evidence>
<dbReference type="InterPro" id="IPR001315">
    <property type="entry name" value="CARD"/>
</dbReference>
<dbReference type="GO" id="GO:0072557">
    <property type="term" value="C:IPAF inflammasome complex"/>
    <property type="evidence" value="ECO:0007669"/>
    <property type="project" value="TreeGrafter"/>
</dbReference>
<dbReference type="SUPFAM" id="SSF47986">
    <property type="entry name" value="DEATH domain"/>
    <property type="match status" value="1"/>
</dbReference>
<dbReference type="PANTHER" id="PTHR47901">
    <property type="entry name" value="CASPASE RECRUITMENT DOMAIN-CONTAINING PROTEIN 18"/>
    <property type="match status" value="1"/>
</dbReference>
<evidence type="ECO:0000313" key="3">
    <source>
        <dbReference type="Proteomes" id="UP000265080"/>
    </source>
</evidence>
<keyword evidence="3" id="KW-1185">Reference proteome</keyword>
<evidence type="ECO:0000313" key="2">
    <source>
        <dbReference type="Ensembl" id="ENSAPEP00000007182.1"/>
    </source>
</evidence>
<dbReference type="GO" id="GO:0072559">
    <property type="term" value="C:NLRP3 inflammasome complex"/>
    <property type="evidence" value="ECO:0007669"/>
    <property type="project" value="TreeGrafter"/>
</dbReference>
<dbReference type="Ensembl" id="ENSAPET00000007376.1">
    <property type="protein sequence ID" value="ENSAPEP00000007182.1"/>
    <property type="gene ID" value="ENSAPEG00000005156.1"/>
</dbReference>
<dbReference type="InterPro" id="IPR011029">
    <property type="entry name" value="DEATH-like_dom_sf"/>
</dbReference>
<reference evidence="2" key="3">
    <citation type="submission" date="2025-09" db="UniProtKB">
        <authorList>
            <consortium name="Ensembl"/>
        </authorList>
    </citation>
    <scope>IDENTIFICATION</scope>
</reference>
<dbReference type="GO" id="GO:0004197">
    <property type="term" value="F:cysteine-type endopeptidase activity"/>
    <property type="evidence" value="ECO:0007669"/>
    <property type="project" value="InterPro"/>
</dbReference>
<reference evidence="2 3" key="1">
    <citation type="submission" date="2018-03" db="EMBL/GenBank/DDBJ databases">
        <title>Finding Nemo's genes: A chromosome-scale reference assembly of the genome of the orange clownfish Amphiprion percula.</title>
        <authorList>
            <person name="Lehmann R."/>
        </authorList>
    </citation>
    <scope>NUCLEOTIDE SEQUENCE</scope>
</reference>
<dbReference type="PROSITE" id="PS50209">
    <property type="entry name" value="CARD"/>
    <property type="match status" value="1"/>
</dbReference>
<dbReference type="InterPro" id="IPR002398">
    <property type="entry name" value="Pept_C14"/>
</dbReference>
<dbReference type="Gene3D" id="1.10.533.10">
    <property type="entry name" value="Death Domain, Fas"/>
    <property type="match status" value="1"/>
</dbReference>
<proteinExistence type="predicted"/>
<dbReference type="PANTHER" id="PTHR47901:SF3">
    <property type="entry name" value="CASPASE-1"/>
    <property type="match status" value="1"/>
</dbReference>
<reference evidence="2" key="2">
    <citation type="submission" date="2025-08" db="UniProtKB">
        <authorList>
            <consortium name="Ensembl"/>
        </authorList>
    </citation>
    <scope>IDENTIFICATION</scope>
</reference>
<dbReference type="GO" id="GO:0050727">
    <property type="term" value="P:regulation of inflammatory response"/>
    <property type="evidence" value="ECO:0007669"/>
    <property type="project" value="TreeGrafter"/>
</dbReference>
<protein>
    <recommendedName>
        <fullName evidence="1">CARD domain-containing protein</fullName>
    </recommendedName>
</protein>
<dbReference type="Proteomes" id="UP000265080">
    <property type="component" value="Chromosome 3"/>
</dbReference>
<feature type="domain" description="CARD" evidence="1">
    <location>
        <begin position="1"/>
        <end position="88"/>
    </location>
</feature>
<dbReference type="SMART" id="SM00114">
    <property type="entry name" value="CARD"/>
    <property type="match status" value="1"/>
</dbReference>
<organism evidence="2 3">
    <name type="scientific">Amphiprion percula</name>
    <name type="common">Orange clownfish</name>
    <name type="synonym">Lutjanus percula</name>
    <dbReference type="NCBI Taxonomy" id="161767"/>
    <lineage>
        <taxon>Eukaryota</taxon>
        <taxon>Metazoa</taxon>
        <taxon>Chordata</taxon>
        <taxon>Craniata</taxon>
        <taxon>Vertebrata</taxon>
        <taxon>Euteleostomi</taxon>
        <taxon>Actinopterygii</taxon>
        <taxon>Neopterygii</taxon>
        <taxon>Teleostei</taxon>
        <taxon>Neoteleostei</taxon>
        <taxon>Acanthomorphata</taxon>
        <taxon>Ovalentaria</taxon>
        <taxon>Pomacentridae</taxon>
        <taxon>Amphiprion</taxon>
    </lineage>
</organism>
<dbReference type="STRING" id="161767.ENSAPEP00000007182"/>
<name>A0A3P8S503_AMPPE</name>
<dbReference type="AlphaFoldDB" id="A0A3P8S503"/>
<dbReference type="GO" id="GO:0006508">
    <property type="term" value="P:proteolysis"/>
    <property type="evidence" value="ECO:0007669"/>
    <property type="project" value="InterPro"/>
</dbReference>
<dbReference type="GO" id="GO:0042981">
    <property type="term" value="P:regulation of apoptotic process"/>
    <property type="evidence" value="ECO:0007669"/>
    <property type="project" value="InterPro"/>
</dbReference>
<dbReference type="GO" id="GO:0097169">
    <property type="term" value="C:AIM2 inflammasome complex"/>
    <property type="evidence" value="ECO:0007669"/>
    <property type="project" value="TreeGrafter"/>
</dbReference>
<accession>A0A3P8S503</accession>
<sequence>MEEEKLFSVRTEFVSRVSTSVIRDLLDKLLQERVVNSGEMESLQEMARAEKARELIDMVLKKGQPACKILIDAFCELDPFLSELLQLK</sequence>